<organism evidence="1">
    <name type="scientific">Thermosporothrix sp. COM3</name>
    <dbReference type="NCBI Taxonomy" id="2490863"/>
    <lineage>
        <taxon>Bacteria</taxon>
        <taxon>Bacillati</taxon>
        <taxon>Chloroflexota</taxon>
        <taxon>Ktedonobacteria</taxon>
        <taxon>Ktedonobacterales</taxon>
        <taxon>Thermosporotrichaceae</taxon>
        <taxon>Thermosporothrix</taxon>
    </lineage>
</organism>
<dbReference type="AlphaFoldDB" id="A0A455SGR7"/>
<gene>
    <name evidence="1" type="ORF">KTC_23940</name>
</gene>
<sequence length="69" mass="7748">MSVQMTFIGMRFLRFTLYYKRYLWSRSPINCPKRFGAQFPVQGLSIFPSMVSACCTIYAPAGIGSPLGS</sequence>
<accession>A0A455SGR7</accession>
<reference evidence="1" key="1">
    <citation type="submission" date="2018-12" db="EMBL/GenBank/DDBJ databases">
        <title>Novel natural products biosynthetic potential of the class Ktedonobacteria.</title>
        <authorList>
            <person name="Zheng Y."/>
            <person name="Saitou A."/>
            <person name="Wang C.M."/>
            <person name="Toyoda A."/>
            <person name="Minakuchi Y."/>
            <person name="Sekiguchi Y."/>
            <person name="Ueda K."/>
            <person name="Takano H."/>
            <person name="Sakai Y."/>
            <person name="Yokota A."/>
            <person name="Yabe S."/>
        </authorList>
    </citation>
    <scope>NUCLEOTIDE SEQUENCE</scope>
    <source>
        <strain evidence="1">COM3</strain>
    </source>
</reference>
<evidence type="ECO:0000313" key="1">
    <source>
        <dbReference type="EMBL" id="BBH87643.1"/>
    </source>
</evidence>
<name>A0A455SGR7_9CHLR</name>
<dbReference type="EMBL" id="AP019376">
    <property type="protein sequence ID" value="BBH87643.1"/>
    <property type="molecule type" value="Genomic_DNA"/>
</dbReference>
<proteinExistence type="predicted"/>
<protein>
    <submittedName>
        <fullName evidence="1">Uncharacterized protein</fullName>
    </submittedName>
</protein>